<feature type="domain" description="EAL" evidence="1">
    <location>
        <begin position="195"/>
        <end position="449"/>
    </location>
</feature>
<dbReference type="SMART" id="SM00052">
    <property type="entry name" value="EAL"/>
    <property type="match status" value="1"/>
</dbReference>
<gene>
    <name evidence="3" type="ORF">L602_000100001520</name>
</gene>
<dbReference type="CDD" id="cd01949">
    <property type="entry name" value="GGDEF"/>
    <property type="match status" value="1"/>
</dbReference>
<dbReference type="InterPro" id="IPR043128">
    <property type="entry name" value="Rev_trsase/Diguanyl_cyclase"/>
</dbReference>
<dbReference type="InterPro" id="IPR050706">
    <property type="entry name" value="Cyclic-di-GMP_PDE-like"/>
</dbReference>
<dbReference type="SMART" id="SM00267">
    <property type="entry name" value="GGDEF"/>
    <property type="match status" value="1"/>
</dbReference>
<dbReference type="PROSITE" id="PS50883">
    <property type="entry name" value="EAL"/>
    <property type="match status" value="1"/>
</dbReference>
<reference evidence="3 4" key="1">
    <citation type="submission" date="2019-07" db="EMBL/GenBank/DDBJ databases">
        <title>Genome sequencing of lignin-degrading bacterial isolates.</title>
        <authorList>
            <person name="Gladden J."/>
        </authorList>
    </citation>
    <scope>NUCLEOTIDE SEQUENCE [LARGE SCALE GENOMIC DNA]</scope>
    <source>
        <strain evidence="3 4">J11</strain>
    </source>
</reference>
<evidence type="ECO:0000313" key="4">
    <source>
        <dbReference type="Proteomes" id="UP000318141"/>
    </source>
</evidence>
<sequence>MSTITHKAGMVARPEVMTAGASPGADIDPLTGADSRQAFLNKLEARLQSEAVPRCALVLIGVDDFRAFNDMHGHAEGDLILKRIARRLRDASPRDAVVGRLGSDEFGVLLPSIYDPTLVRHVSAAILSLLSEPHDCNGRRHYVLASVGACVIPAAADTASDVLACASLALGRAKRDGGRTIRFFKPQMRTDVTTRLSLVQALREAYAQRQFELLYQPQVDLRTGRVVGAEALMRWRHPTQGLLPPSAFIDALAASSMAVDVGLWLLQTACAQARMWALRFPDAPRVAINLFAAQLAESRLLTEVRHVLRELALEPGMLELEITETIALQQGDEVAGQLQALRRDGVTLTCDDFGTGYASLSFLKSFPVDRIKIDQSFIRNVTEDPVDAAIVRSVINIGESLQISVVAEGVETVDQRDFLLANGCHEIQGYLYGRPMSAEQLTERLEEQQRLG</sequence>
<dbReference type="Pfam" id="PF00990">
    <property type="entry name" value="GGDEF"/>
    <property type="match status" value="1"/>
</dbReference>
<dbReference type="Pfam" id="PF00563">
    <property type="entry name" value="EAL"/>
    <property type="match status" value="1"/>
</dbReference>
<dbReference type="InterPro" id="IPR000160">
    <property type="entry name" value="GGDEF_dom"/>
</dbReference>
<dbReference type="Gene3D" id="3.20.20.450">
    <property type="entry name" value="EAL domain"/>
    <property type="match status" value="1"/>
</dbReference>
<protein>
    <submittedName>
        <fullName evidence="3">Diguanylate cyclase (GGDEF)-like protein</fullName>
    </submittedName>
</protein>
<organism evidence="3 4">
    <name type="scientific">Cupriavidus gilardii J11</name>
    <dbReference type="NCBI Taxonomy" id="936133"/>
    <lineage>
        <taxon>Bacteria</taxon>
        <taxon>Pseudomonadati</taxon>
        <taxon>Pseudomonadota</taxon>
        <taxon>Betaproteobacteria</taxon>
        <taxon>Burkholderiales</taxon>
        <taxon>Burkholderiaceae</taxon>
        <taxon>Cupriavidus</taxon>
    </lineage>
</organism>
<dbReference type="InterPro" id="IPR035919">
    <property type="entry name" value="EAL_sf"/>
</dbReference>
<dbReference type="NCBIfam" id="TIGR00254">
    <property type="entry name" value="GGDEF"/>
    <property type="match status" value="1"/>
</dbReference>
<dbReference type="CDD" id="cd01948">
    <property type="entry name" value="EAL"/>
    <property type="match status" value="1"/>
</dbReference>
<dbReference type="SUPFAM" id="SSF55073">
    <property type="entry name" value="Nucleotide cyclase"/>
    <property type="match status" value="1"/>
</dbReference>
<name>A0A562BVP0_9BURK</name>
<dbReference type="Proteomes" id="UP000318141">
    <property type="component" value="Unassembled WGS sequence"/>
</dbReference>
<dbReference type="InterPro" id="IPR029787">
    <property type="entry name" value="Nucleotide_cyclase"/>
</dbReference>
<dbReference type="AlphaFoldDB" id="A0A562BVP0"/>
<dbReference type="PROSITE" id="PS50887">
    <property type="entry name" value="GGDEF"/>
    <property type="match status" value="1"/>
</dbReference>
<evidence type="ECO:0000259" key="1">
    <source>
        <dbReference type="PROSITE" id="PS50883"/>
    </source>
</evidence>
<dbReference type="InterPro" id="IPR001633">
    <property type="entry name" value="EAL_dom"/>
</dbReference>
<dbReference type="GO" id="GO:0071111">
    <property type="term" value="F:cyclic-guanylate-specific phosphodiesterase activity"/>
    <property type="evidence" value="ECO:0007669"/>
    <property type="project" value="InterPro"/>
</dbReference>
<dbReference type="SUPFAM" id="SSF141868">
    <property type="entry name" value="EAL domain-like"/>
    <property type="match status" value="1"/>
</dbReference>
<comment type="caution">
    <text evidence="3">The sequence shown here is derived from an EMBL/GenBank/DDBJ whole genome shotgun (WGS) entry which is preliminary data.</text>
</comment>
<feature type="domain" description="GGDEF" evidence="2">
    <location>
        <begin position="53"/>
        <end position="186"/>
    </location>
</feature>
<keyword evidence="4" id="KW-1185">Reference proteome</keyword>
<dbReference type="PANTHER" id="PTHR33121:SF70">
    <property type="entry name" value="SIGNALING PROTEIN YKOW"/>
    <property type="match status" value="1"/>
</dbReference>
<proteinExistence type="predicted"/>
<dbReference type="Gene3D" id="3.30.70.270">
    <property type="match status" value="1"/>
</dbReference>
<evidence type="ECO:0000313" key="3">
    <source>
        <dbReference type="EMBL" id="TWG89262.1"/>
    </source>
</evidence>
<dbReference type="EMBL" id="VLJN01000001">
    <property type="protein sequence ID" value="TWG89262.1"/>
    <property type="molecule type" value="Genomic_DNA"/>
</dbReference>
<evidence type="ECO:0000259" key="2">
    <source>
        <dbReference type="PROSITE" id="PS50887"/>
    </source>
</evidence>
<accession>A0A562BVP0</accession>
<dbReference type="PANTHER" id="PTHR33121">
    <property type="entry name" value="CYCLIC DI-GMP PHOSPHODIESTERASE PDEF"/>
    <property type="match status" value="1"/>
</dbReference>